<evidence type="ECO:0000259" key="8">
    <source>
        <dbReference type="Pfam" id="PF06271"/>
    </source>
</evidence>
<keyword evidence="5 7" id="KW-0472">Membrane</keyword>
<keyword evidence="4 7" id="KW-1133">Transmembrane helix</keyword>
<evidence type="ECO:0000256" key="7">
    <source>
        <dbReference type="SAM" id="Phobius"/>
    </source>
</evidence>
<dbReference type="Proteomes" id="UP001501570">
    <property type="component" value="Unassembled WGS sequence"/>
</dbReference>
<feature type="compositionally biased region" description="Pro residues" evidence="6">
    <location>
        <begin position="110"/>
        <end position="143"/>
    </location>
</feature>
<evidence type="ECO:0000256" key="5">
    <source>
        <dbReference type="ARBA" id="ARBA00023136"/>
    </source>
</evidence>
<evidence type="ECO:0000256" key="1">
    <source>
        <dbReference type="ARBA" id="ARBA00004651"/>
    </source>
</evidence>
<evidence type="ECO:0000256" key="2">
    <source>
        <dbReference type="ARBA" id="ARBA00022475"/>
    </source>
</evidence>
<feature type="compositionally biased region" description="Pro residues" evidence="6">
    <location>
        <begin position="150"/>
        <end position="174"/>
    </location>
</feature>
<feature type="transmembrane region" description="Helical" evidence="7">
    <location>
        <begin position="217"/>
        <end position="239"/>
    </location>
</feature>
<dbReference type="InterPro" id="IPR010432">
    <property type="entry name" value="RDD"/>
</dbReference>
<organism evidence="9 10">
    <name type="scientific">Rugosimonospora acidiphila</name>
    <dbReference type="NCBI Taxonomy" id="556531"/>
    <lineage>
        <taxon>Bacteria</taxon>
        <taxon>Bacillati</taxon>
        <taxon>Actinomycetota</taxon>
        <taxon>Actinomycetes</taxon>
        <taxon>Micromonosporales</taxon>
        <taxon>Micromonosporaceae</taxon>
        <taxon>Rugosimonospora</taxon>
    </lineage>
</organism>
<evidence type="ECO:0000313" key="10">
    <source>
        <dbReference type="Proteomes" id="UP001501570"/>
    </source>
</evidence>
<sequence length="390" mass="39821">MNDIAPGWYKDPAEPTTQRYWDGEGWIGDPLPIDATPPSTPPEVASPGTVTLPPGPEPAPVGAPAGAGTPPEAGAPPSAGQPAPDAGTAAPGRPQGPPGWGPPGWQAPGGWPPAAPAPGQPVPPGSSVPPGAFPPGAPIPPGAPVAGWPPGTPAPPPGAWGPGAPPPNVPPGMPPGTIPWPPGVPLPPGYRVALGYARPQPHGLPVAGLGLRFLARLIDFGIVLGLNVLATGWLVYLFISDYAPLVSALAHQTNYDNLPAVPGRASVLAYVIPLVAMAVWLAYEVPSVAHSGQTFGKRVVGIKVMPLESEDPLGFRRALRRWSPLGVPMLLWSCGLGFILQLVDSISPAMGGPLQLALHDRSAATVVVRVGRRGHELTPVKASKKTGEQS</sequence>
<evidence type="ECO:0000256" key="3">
    <source>
        <dbReference type="ARBA" id="ARBA00022692"/>
    </source>
</evidence>
<reference evidence="10" key="1">
    <citation type="journal article" date="2019" name="Int. J. Syst. Evol. Microbiol.">
        <title>The Global Catalogue of Microorganisms (GCM) 10K type strain sequencing project: providing services to taxonomists for standard genome sequencing and annotation.</title>
        <authorList>
            <consortium name="The Broad Institute Genomics Platform"/>
            <consortium name="The Broad Institute Genome Sequencing Center for Infectious Disease"/>
            <person name="Wu L."/>
            <person name="Ma J."/>
        </authorList>
    </citation>
    <scope>NUCLEOTIDE SEQUENCE [LARGE SCALE GENOMIC DNA]</scope>
    <source>
        <strain evidence="10">JCM 18304</strain>
    </source>
</reference>
<dbReference type="PANTHER" id="PTHR36115:SF4">
    <property type="entry name" value="MEMBRANE PROTEIN"/>
    <property type="match status" value="1"/>
</dbReference>
<dbReference type="EMBL" id="BAABJQ010000059">
    <property type="protein sequence ID" value="GAA5202173.1"/>
    <property type="molecule type" value="Genomic_DNA"/>
</dbReference>
<evidence type="ECO:0000256" key="6">
    <source>
        <dbReference type="SAM" id="MobiDB-lite"/>
    </source>
</evidence>
<evidence type="ECO:0000256" key="4">
    <source>
        <dbReference type="ARBA" id="ARBA00022989"/>
    </source>
</evidence>
<dbReference type="RefSeq" id="WP_345639310.1">
    <property type="nucleotide sequence ID" value="NZ_BAABJQ010000059.1"/>
</dbReference>
<dbReference type="Pfam" id="PF06271">
    <property type="entry name" value="RDD"/>
    <property type="match status" value="1"/>
</dbReference>
<feature type="region of interest" description="Disordered" evidence="6">
    <location>
        <begin position="1"/>
        <end position="174"/>
    </location>
</feature>
<feature type="domain" description="RDD" evidence="8">
    <location>
        <begin position="206"/>
        <end position="363"/>
    </location>
</feature>
<feature type="compositionally biased region" description="Low complexity" evidence="6">
    <location>
        <begin position="62"/>
        <end position="93"/>
    </location>
</feature>
<gene>
    <name evidence="9" type="ORF">GCM10023322_83500</name>
</gene>
<keyword evidence="3 7" id="KW-0812">Transmembrane</keyword>
<protein>
    <recommendedName>
        <fullName evidence="8">RDD domain-containing protein</fullName>
    </recommendedName>
</protein>
<feature type="transmembrane region" description="Helical" evidence="7">
    <location>
        <begin position="265"/>
        <end position="283"/>
    </location>
</feature>
<evidence type="ECO:0000313" key="9">
    <source>
        <dbReference type="EMBL" id="GAA5202173.1"/>
    </source>
</evidence>
<comment type="caution">
    <text evidence="9">The sequence shown here is derived from an EMBL/GenBank/DDBJ whole genome shotgun (WGS) entry which is preliminary data.</text>
</comment>
<accession>A0ABP9SSU8</accession>
<proteinExistence type="predicted"/>
<keyword evidence="2" id="KW-1003">Cell membrane</keyword>
<name>A0ABP9SSU8_9ACTN</name>
<dbReference type="InterPro" id="IPR051791">
    <property type="entry name" value="Pra-immunoreactive"/>
</dbReference>
<comment type="subcellular location">
    <subcellularLocation>
        <location evidence="1">Cell membrane</location>
        <topology evidence="1">Multi-pass membrane protein</topology>
    </subcellularLocation>
</comment>
<keyword evidence="10" id="KW-1185">Reference proteome</keyword>
<dbReference type="PANTHER" id="PTHR36115">
    <property type="entry name" value="PROLINE-RICH ANTIGEN HOMOLOG-RELATED"/>
    <property type="match status" value="1"/>
</dbReference>